<reference evidence="2 3" key="1">
    <citation type="submission" date="2015-08" db="EMBL/GenBank/DDBJ databases">
        <title>Next Generation Sequencing and Analysis of the Genome of Puccinia sorghi L Schw, the Causal Agent of Maize Common Rust.</title>
        <authorList>
            <person name="Rochi L."/>
            <person name="Burguener G."/>
            <person name="Darino M."/>
            <person name="Turjanski A."/>
            <person name="Kreff E."/>
            <person name="Dieguez M.J."/>
            <person name="Sacco F."/>
        </authorList>
    </citation>
    <scope>NUCLEOTIDE SEQUENCE [LARGE SCALE GENOMIC DNA]</scope>
    <source>
        <strain evidence="2 3">RO10H11247</strain>
    </source>
</reference>
<keyword evidence="3" id="KW-1185">Reference proteome</keyword>
<feature type="compositionally biased region" description="Pro residues" evidence="1">
    <location>
        <begin position="63"/>
        <end position="81"/>
    </location>
</feature>
<sequence length="199" mass="21736">MGCANYKPGFFPLPNPHSLNRLRNHFMVETRSAKPKLANPLPPTSKPKRPKQTKQYKYLSSLPPLPPSPEPSVTPLPPLPYPITSIPEQSPLEPSVPADQPIPLSPLSIPSPFLSCSSFILSQDITHLFACLSILDTTHMASNNNPSAPSDKIETSSNITPRSKFLSEPTKYKDSSCPEFANTPNSTHASPSYSYSSNP</sequence>
<evidence type="ECO:0000313" key="3">
    <source>
        <dbReference type="Proteomes" id="UP000037035"/>
    </source>
</evidence>
<feature type="compositionally biased region" description="Low complexity" evidence="1">
    <location>
        <begin position="190"/>
        <end position="199"/>
    </location>
</feature>
<dbReference type="Proteomes" id="UP000037035">
    <property type="component" value="Unassembled WGS sequence"/>
</dbReference>
<dbReference type="AlphaFoldDB" id="A0A0L6V275"/>
<dbReference type="VEuPathDB" id="FungiDB:VP01_2993g2"/>
<proteinExistence type="predicted"/>
<organism evidence="2 3">
    <name type="scientific">Puccinia sorghi</name>
    <dbReference type="NCBI Taxonomy" id="27349"/>
    <lineage>
        <taxon>Eukaryota</taxon>
        <taxon>Fungi</taxon>
        <taxon>Dikarya</taxon>
        <taxon>Basidiomycota</taxon>
        <taxon>Pucciniomycotina</taxon>
        <taxon>Pucciniomycetes</taxon>
        <taxon>Pucciniales</taxon>
        <taxon>Pucciniaceae</taxon>
        <taxon>Puccinia</taxon>
    </lineage>
</organism>
<accession>A0A0L6V275</accession>
<comment type="caution">
    <text evidence="2">The sequence shown here is derived from an EMBL/GenBank/DDBJ whole genome shotgun (WGS) entry which is preliminary data.</text>
</comment>
<feature type="region of interest" description="Disordered" evidence="1">
    <location>
        <begin position="30"/>
        <end position="99"/>
    </location>
</feature>
<dbReference type="EMBL" id="LAVV01007938">
    <property type="protein sequence ID" value="KNZ54270.1"/>
    <property type="molecule type" value="Genomic_DNA"/>
</dbReference>
<evidence type="ECO:0000256" key="1">
    <source>
        <dbReference type="SAM" id="MobiDB-lite"/>
    </source>
</evidence>
<gene>
    <name evidence="2" type="ORF">VP01_2993g2</name>
</gene>
<evidence type="ECO:0000313" key="2">
    <source>
        <dbReference type="EMBL" id="KNZ54270.1"/>
    </source>
</evidence>
<feature type="region of interest" description="Disordered" evidence="1">
    <location>
        <begin position="143"/>
        <end position="199"/>
    </location>
</feature>
<name>A0A0L6V275_9BASI</name>
<protein>
    <submittedName>
        <fullName evidence="2">Uncharacterized protein</fullName>
    </submittedName>
</protein>